<protein>
    <submittedName>
        <fullName evidence="3">Uncharacterized protein</fullName>
    </submittedName>
</protein>
<dbReference type="Proteomes" id="UP000252519">
    <property type="component" value="Unassembled WGS sequence"/>
</dbReference>
<evidence type="ECO:0000313" key="4">
    <source>
        <dbReference type="Proteomes" id="UP000252519"/>
    </source>
</evidence>
<proteinExistence type="predicted"/>
<gene>
    <name evidence="3" type="ORF">ANCCAN_22693</name>
</gene>
<keyword evidence="1" id="KW-0175">Coiled coil</keyword>
<dbReference type="AlphaFoldDB" id="A0A368FMV5"/>
<organism evidence="3 4">
    <name type="scientific">Ancylostoma caninum</name>
    <name type="common">Dog hookworm</name>
    <dbReference type="NCBI Taxonomy" id="29170"/>
    <lineage>
        <taxon>Eukaryota</taxon>
        <taxon>Metazoa</taxon>
        <taxon>Ecdysozoa</taxon>
        <taxon>Nematoda</taxon>
        <taxon>Chromadorea</taxon>
        <taxon>Rhabditida</taxon>
        <taxon>Rhabditina</taxon>
        <taxon>Rhabditomorpha</taxon>
        <taxon>Strongyloidea</taxon>
        <taxon>Ancylostomatidae</taxon>
        <taxon>Ancylostomatinae</taxon>
        <taxon>Ancylostoma</taxon>
    </lineage>
</organism>
<dbReference type="OrthoDB" id="5890599at2759"/>
<comment type="caution">
    <text evidence="3">The sequence shown here is derived from an EMBL/GenBank/DDBJ whole genome shotgun (WGS) entry which is preliminary data.</text>
</comment>
<evidence type="ECO:0000256" key="1">
    <source>
        <dbReference type="SAM" id="Coils"/>
    </source>
</evidence>
<sequence>MSGNGQVLDEYELLMSTEGEESGDEMEHDGRAVEQNVSESQNKEDEKRIARLRKQIAAIAITCDAELGKRMRIGDSCREEVMKAVTEQVDVAKEVVTASMKEILSRDAGKIDEKVAAILEAANIAKASELSHCLDTFIALKSRCREIAALLSCKSDDIIDGIKDLIAENARLSKEIDAQQLQVEQLRRQVEDLGKGSTASKVNCEASHVKSALKENFAGNVDINSLDPRVLRAYAERRLREQSKSATTAGHRYASFRG</sequence>
<feature type="coiled-coil region" evidence="1">
    <location>
        <begin position="162"/>
        <end position="196"/>
    </location>
</feature>
<feature type="region of interest" description="Disordered" evidence="2">
    <location>
        <begin position="17"/>
        <end position="45"/>
    </location>
</feature>
<dbReference type="EMBL" id="JOJR01001281">
    <property type="protein sequence ID" value="RCN31517.1"/>
    <property type="molecule type" value="Genomic_DNA"/>
</dbReference>
<feature type="compositionally biased region" description="Acidic residues" evidence="2">
    <location>
        <begin position="18"/>
        <end position="27"/>
    </location>
</feature>
<evidence type="ECO:0000313" key="3">
    <source>
        <dbReference type="EMBL" id="RCN31517.1"/>
    </source>
</evidence>
<accession>A0A368FMV5</accession>
<keyword evidence="4" id="KW-1185">Reference proteome</keyword>
<name>A0A368FMV5_ANCCA</name>
<evidence type="ECO:0000256" key="2">
    <source>
        <dbReference type="SAM" id="MobiDB-lite"/>
    </source>
</evidence>
<reference evidence="3 4" key="1">
    <citation type="submission" date="2014-10" db="EMBL/GenBank/DDBJ databases">
        <title>Draft genome of the hookworm Ancylostoma caninum.</title>
        <authorList>
            <person name="Mitreva M."/>
        </authorList>
    </citation>
    <scope>NUCLEOTIDE SEQUENCE [LARGE SCALE GENOMIC DNA]</scope>
    <source>
        <strain evidence="3 4">Baltimore</strain>
    </source>
</reference>